<feature type="domain" description="HRDC" evidence="2">
    <location>
        <begin position="232"/>
        <end position="312"/>
    </location>
</feature>
<dbReference type="InterPro" id="IPR012337">
    <property type="entry name" value="RNaseH-like_sf"/>
</dbReference>
<dbReference type="SMART" id="SM00474">
    <property type="entry name" value="35EXOc"/>
    <property type="match status" value="1"/>
</dbReference>
<evidence type="ECO:0000259" key="2">
    <source>
        <dbReference type="PROSITE" id="PS50967"/>
    </source>
</evidence>
<dbReference type="Proteomes" id="UP000198976">
    <property type="component" value="Chromosome I"/>
</dbReference>
<dbReference type="SMART" id="SM00341">
    <property type="entry name" value="HRDC"/>
    <property type="match status" value="1"/>
</dbReference>
<dbReference type="Pfam" id="PF01612">
    <property type="entry name" value="DNA_pol_A_exo1"/>
    <property type="match status" value="1"/>
</dbReference>
<dbReference type="PANTHER" id="PTHR47649">
    <property type="entry name" value="RIBONUCLEASE D"/>
    <property type="match status" value="1"/>
</dbReference>
<evidence type="ECO:0000256" key="1">
    <source>
        <dbReference type="SAM" id="MobiDB-lite"/>
    </source>
</evidence>
<organism evidence="3 4">
    <name type="scientific">Schaalia radingae</name>
    <dbReference type="NCBI Taxonomy" id="131110"/>
    <lineage>
        <taxon>Bacteria</taxon>
        <taxon>Bacillati</taxon>
        <taxon>Actinomycetota</taxon>
        <taxon>Actinomycetes</taxon>
        <taxon>Actinomycetales</taxon>
        <taxon>Actinomycetaceae</taxon>
        <taxon>Schaalia</taxon>
    </lineage>
</organism>
<dbReference type="InterPro" id="IPR002562">
    <property type="entry name" value="3'-5'_exonuclease_dom"/>
</dbReference>
<dbReference type="InterPro" id="IPR041605">
    <property type="entry name" value="Exo_C"/>
</dbReference>
<dbReference type="PROSITE" id="PS50967">
    <property type="entry name" value="HRDC"/>
    <property type="match status" value="1"/>
</dbReference>
<dbReference type="Gene3D" id="3.30.420.10">
    <property type="entry name" value="Ribonuclease H-like superfamily/Ribonuclease H"/>
    <property type="match status" value="1"/>
</dbReference>
<dbReference type="Pfam" id="PF00570">
    <property type="entry name" value="HRDC"/>
    <property type="match status" value="1"/>
</dbReference>
<proteinExistence type="predicted"/>
<evidence type="ECO:0000313" key="4">
    <source>
        <dbReference type="Proteomes" id="UP000198976"/>
    </source>
</evidence>
<dbReference type="Pfam" id="PF18305">
    <property type="entry name" value="DNA_pol_A_exoN"/>
    <property type="match status" value="1"/>
</dbReference>
<feature type="region of interest" description="Disordered" evidence="1">
    <location>
        <begin position="1"/>
        <end position="22"/>
    </location>
</feature>
<dbReference type="InterPro" id="IPR010997">
    <property type="entry name" value="HRDC-like_sf"/>
</dbReference>
<evidence type="ECO:0000313" key="3">
    <source>
        <dbReference type="EMBL" id="SDT92701.1"/>
    </source>
</evidence>
<dbReference type="InterPro" id="IPR051086">
    <property type="entry name" value="RNase_D-like"/>
</dbReference>
<accession>A0ABY0V731</accession>
<dbReference type="SUPFAM" id="SSF53098">
    <property type="entry name" value="Ribonuclease H-like"/>
    <property type="match status" value="1"/>
</dbReference>
<dbReference type="CDD" id="cd06142">
    <property type="entry name" value="RNaseD_exo"/>
    <property type="match status" value="1"/>
</dbReference>
<dbReference type="Gene3D" id="1.10.150.80">
    <property type="entry name" value="HRDC domain"/>
    <property type="match status" value="2"/>
</dbReference>
<dbReference type="EMBL" id="LT629792">
    <property type="protein sequence ID" value="SDT92701.1"/>
    <property type="molecule type" value="Genomic_DNA"/>
</dbReference>
<dbReference type="SUPFAM" id="SSF47819">
    <property type="entry name" value="HRDC-like"/>
    <property type="match status" value="1"/>
</dbReference>
<dbReference type="InterPro" id="IPR036397">
    <property type="entry name" value="RNaseH_sf"/>
</dbReference>
<keyword evidence="4" id="KW-1185">Reference proteome</keyword>
<reference evidence="3 4" key="1">
    <citation type="submission" date="2016-10" db="EMBL/GenBank/DDBJ databases">
        <authorList>
            <person name="Varghese N."/>
            <person name="Submissions S."/>
        </authorList>
    </citation>
    <scope>NUCLEOTIDE SEQUENCE [LARGE SCALE GENOMIC DNA]</scope>
    <source>
        <strain evidence="3 4">DSM 9169</strain>
    </source>
</reference>
<dbReference type="RefSeq" id="WP_092648520.1">
    <property type="nucleotide sequence ID" value="NZ_LT629792.1"/>
</dbReference>
<dbReference type="PANTHER" id="PTHR47649:SF1">
    <property type="entry name" value="RIBONUCLEASE D"/>
    <property type="match status" value="1"/>
</dbReference>
<gene>
    <name evidence="3" type="ORF">SAMN04489714_0964</name>
</gene>
<protein>
    <submittedName>
        <fullName evidence="3">Ribonuclease D</fullName>
    </submittedName>
</protein>
<name>A0ABY0V731_9ACTO</name>
<dbReference type="InterPro" id="IPR044876">
    <property type="entry name" value="HRDC_dom_sf"/>
</dbReference>
<dbReference type="InterPro" id="IPR002121">
    <property type="entry name" value="HRDC_dom"/>
</dbReference>
<sequence length="411" mass="46458">MLVDNPGGLPRGNTDDPPTVSRLRDGVPSVIDATDALEGVAAELGASTQPVALDVERAHGFRYTTNAYLVQIRREDVGTYLIDTHALPDLSALAPALDATWILHDASQDLTNLRDLNLHTTDLFDTEVAARLIGLQRFGLAAVCEQVLGFSLAKDHQASDWSVRPLPTDWLRYAALDVEFLTELYRRLSITLHDMDRWEWAQEEFAHVLHAPAPTPKTHHWRGIKGLGKLRSRRALAVARELWLTREEIARDKDLERTRVVRNSDLLKAAQRPPTNRRQLRSLDSFRSPITRPYTTDFLDAIERARRMPEDQLPPKRVTHPAGTIPEARLWQRLDEHAHERLLAVREAVAGVAEQLGLAPEVVLEPRVQRFVCWAPLKPLTPEALDQRLDEGGARAWQRELVSQCLFDALR</sequence>